<comment type="caution">
    <text evidence="13">The sequence shown here is derived from an EMBL/GenBank/DDBJ whole genome shotgun (WGS) entry which is preliminary data.</text>
</comment>
<dbReference type="NCBIfam" id="NF009583">
    <property type="entry name" value="PRK13024.1-3"/>
    <property type="match status" value="1"/>
</dbReference>
<dbReference type="Proteomes" id="UP000266089">
    <property type="component" value="Unassembled WGS sequence"/>
</dbReference>
<dbReference type="InterPro" id="IPR022646">
    <property type="entry name" value="SecD/SecF_CS"/>
</dbReference>
<feature type="transmembrane region" description="Helical" evidence="10">
    <location>
        <begin position="469"/>
        <end position="487"/>
    </location>
</feature>
<evidence type="ECO:0000256" key="6">
    <source>
        <dbReference type="ARBA" id="ARBA00022927"/>
    </source>
</evidence>
<dbReference type="GO" id="GO:0005886">
    <property type="term" value="C:plasma membrane"/>
    <property type="evidence" value="ECO:0007669"/>
    <property type="project" value="UniProtKB-SubCell"/>
</dbReference>
<feature type="transmembrane region" description="Helical" evidence="10">
    <location>
        <begin position="590"/>
        <end position="607"/>
    </location>
</feature>
<dbReference type="EMBL" id="QWKX01000028">
    <property type="protein sequence ID" value="RIH77328.1"/>
    <property type="molecule type" value="Genomic_DNA"/>
</dbReference>
<proteinExistence type="inferred from homology"/>
<dbReference type="GO" id="GO:0015450">
    <property type="term" value="F:protein-transporting ATPase activity"/>
    <property type="evidence" value="ECO:0007669"/>
    <property type="project" value="InterPro"/>
</dbReference>
<keyword evidence="5 10" id="KW-0812">Transmembrane</keyword>
<evidence type="ECO:0000256" key="9">
    <source>
        <dbReference type="ARBA" id="ARBA00023136"/>
    </source>
</evidence>
<dbReference type="Pfam" id="PF02355">
    <property type="entry name" value="SecD_SecF_C"/>
    <property type="match status" value="2"/>
</dbReference>
<evidence type="ECO:0000256" key="1">
    <source>
        <dbReference type="ARBA" id="ARBA00004651"/>
    </source>
</evidence>
<dbReference type="InterPro" id="IPR005791">
    <property type="entry name" value="SecD"/>
</dbReference>
<comment type="function">
    <text evidence="10">Part of the Sec protein translocase complex. Interacts with the SecYEG preprotein conducting channel. SecDF uses the proton motive force (PMF) to complete protein translocation after the ATP-dependent function of SecA.</text>
</comment>
<dbReference type="OrthoDB" id="9805019at2"/>
<evidence type="ECO:0000256" key="11">
    <source>
        <dbReference type="HAMAP-Rule" id="MF_01464"/>
    </source>
</evidence>
<dbReference type="NCBIfam" id="TIGR01129">
    <property type="entry name" value="secD"/>
    <property type="match status" value="1"/>
</dbReference>
<dbReference type="PANTHER" id="PTHR30081">
    <property type="entry name" value="PROTEIN-EXPORT MEMBRANE PROTEIN SEC"/>
    <property type="match status" value="1"/>
</dbReference>
<evidence type="ECO:0000256" key="3">
    <source>
        <dbReference type="ARBA" id="ARBA00022475"/>
    </source>
</evidence>
<dbReference type="Pfam" id="PF07549">
    <property type="entry name" value="Sec_GG"/>
    <property type="match status" value="2"/>
</dbReference>
<comment type="subunit">
    <text evidence="10">Forms a complex with SecF. Part of the essential Sec protein translocation apparatus which comprises SecA, SecYEG and auxiliary proteins SecDF. Other proteins may also be involved.</text>
</comment>
<feature type="transmembrane region" description="Helical" evidence="10">
    <location>
        <begin position="420"/>
        <end position="441"/>
    </location>
</feature>
<comment type="caution">
    <text evidence="10">Lacks conserved residue(s) required for the propagation of feature annotation.</text>
</comment>
<dbReference type="HAMAP" id="MF_01464_B">
    <property type="entry name" value="SecF_B"/>
    <property type="match status" value="1"/>
</dbReference>
<evidence type="ECO:0000256" key="7">
    <source>
        <dbReference type="ARBA" id="ARBA00022989"/>
    </source>
</evidence>
<feature type="transmembrane region" description="Helical" evidence="10">
    <location>
        <begin position="719"/>
        <end position="743"/>
    </location>
</feature>
<gene>
    <name evidence="10" type="primary">secD</name>
    <name evidence="11" type="synonym">secF</name>
    <name evidence="13" type="ORF">Mcate_01379</name>
</gene>
<evidence type="ECO:0000259" key="12">
    <source>
        <dbReference type="PROSITE" id="PS50156"/>
    </source>
</evidence>
<dbReference type="RefSeq" id="WP_027887342.1">
    <property type="nucleotide sequence ID" value="NZ_JBHSXZ010000040.1"/>
</dbReference>
<sequence length="759" mass="82069">MTNRTWKAVFLIGLLLAAIVGLFRPWEARNPQKPLLPADGLIRLGLDLQGGLRITLRVAEPNPDPSVAKTELDVARTVIENRVNAIGVAEPLVQVQGNDRIIVELPGLQQDQQERALGLIGQTARLEFRIVNQGATGTTVAQINEQLRISGLSGAALAARRAELEKNLYRLEDLGPPLLTGSDLRTANASFDQFGRPQVDMEFTPEGAKKFEEVTRANVGRQLAVVLDGKVYTAPSIRQAIAGGRAVIEGLSGVQEASDIALVLRSGSLPVKLEVAETRAIGPTLGQDAINAGIQAGVIGTILLFILIFAYYGFWMGLVAALGLIYTAILLLASISLLGATLTLPGIAGLILTLGAAVDGNVLSFERIKEEIKMGKKFRQAIPGGFSHSIITILDVNMCHLLAAAALYQYSTGPVRGFAVMLALGVVTSVFSNLVFSRWLLELIGDRREIRPPYWLWGTKIDFLSISRYVTAASLTLAVIATGIVFVKGFNFGIDFTGGTAFTIRVPDATRAEQIRSFLDNAGIAELRGAESVITSLSSVNGNEFSVRVRQISEEQRIELEKKFQESLQATILQSETVGPAIGSELRRNTIFAVLIGLALILVYVAFRFDWVFGVASVIAVGHDVAIVAGMYSLLGLEFSIPTVAVLLTIVGFSINDSVIISDRIRENLKIMRGRSYYEIVNASINQTLSRTLMTSLSTMLPILALLFLGGPVLRDFSLAIFVGFVVGTYSSIYVVSALVVWYKTLEQRRKAAVKARSA</sequence>
<keyword evidence="6 10" id="KW-0653">Protein transport</keyword>
<dbReference type="InterPro" id="IPR048634">
    <property type="entry name" value="SecD_SecF_C"/>
</dbReference>
<organism evidence="13 14">
    <name type="scientific">Meiothermus taiwanensis</name>
    <dbReference type="NCBI Taxonomy" id="172827"/>
    <lineage>
        <taxon>Bacteria</taxon>
        <taxon>Thermotogati</taxon>
        <taxon>Deinococcota</taxon>
        <taxon>Deinococci</taxon>
        <taxon>Thermales</taxon>
        <taxon>Thermaceae</taxon>
        <taxon>Meiothermus</taxon>
    </lineage>
</organism>
<keyword evidence="2 10" id="KW-0813">Transport</keyword>
<feature type="transmembrane region" description="Helical" evidence="10">
    <location>
        <begin position="319"/>
        <end position="340"/>
    </location>
</feature>
<comment type="similarity">
    <text evidence="10">Belongs to the SecD/SecF family. SecD subfamily.</text>
</comment>
<dbReference type="InterPro" id="IPR048631">
    <property type="entry name" value="SecD_1st"/>
</dbReference>
<dbReference type="InterPro" id="IPR022813">
    <property type="entry name" value="SecD/SecF_arch_bac"/>
</dbReference>
<evidence type="ECO:0000256" key="2">
    <source>
        <dbReference type="ARBA" id="ARBA00022448"/>
    </source>
</evidence>
<dbReference type="InterPro" id="IPR005665">
    <property type="entry name" value="SecF_bac"/>
</dbReference>
<reference evidence="13 14" key="1">
    <citation type="submission" date="2018-08" db="EMBL/GenBank/DDBJ databases">
        <title>Meiothermus cateniformans JCM 15151 genome sequencing project.</title>
        <authorList>
            <person name="Da Costa M.S."/>
            <person name="Albuquerque L."/>
            <person name="Raposo P."/>
            <person name="Froufe H.J.C."/>
            <person name="Barroso C.S."/>
            <person name="Egas C."/>
        </authorList>
    </citation>
    <scope>NUCLEOTIDE SEQUENCE [LARGE SCALE GENOMIC DNA]</scope>
    <source>
        <strain evidence="13 14">JCM 15151</strain>
    </source>
</reference>
<keyword evidence="3 10" id="KW-1003">Cell membrane</keyword>
<feature type="transmembrane region" description="Helical" evidence="10">
    <location>
        <begin position="641"/>
        <end position="662"/>
    </location>
</feature>
<feature type="transmembrane region" description="Helical" evidence="10">
    <location>
        <begin position="614"/>
        <end position="635"/>
    </location>
</feature>
<evidence type="ECO:0000256" key="8">
    <source>
        <dbReference type="ARBA" id="ARBA00023010"/>
    </source>
</evidence>
<dbReference type="HAMAP" id="MF_01463_B">
    <property type="entry name" value="SecD_B"/>
    <property type="match status" value="1"/>
</dbReference>
<dbReference type="PANTHER" id="PTHR30081:SF1">
    <property type="entry name" value="PROTEIN TRANSLOCASE SUBUNIT SECD"/>
    <property type="match status" value="1"/>
</dbReference>
<keyword evidence="7 10" id="KW-1133">Transmembrane helix</keyword>
<dbReference type="PRINTS" id="PR01755">
    <property type="entry name" value="SECFTRNLCASE"/>
</dbReference>
<keyword evidence="8 10" id="KW-0811">Translocation</keyword>
<dbReference type="AlphaFoldDB" id="A0A399E0U5"/>
<dbReference type="Gene3D" id="3.30.70.3400">
    <property type="match status" value="1"/>
</dbReference>
<protein>
    <recommendedName>
        <fullName evidence="10 11">Multifunctional fusion protein</fullName>
    </recommendedName>
    <domain>
        <recommendedName>
            <fullName evidence="10">Protein translocase subunit SecD</fullName>
        </recommendedName>
    </domain>
    <domain>
        <recommendedName>
            <fullName evidence="11">Protein-export membrane protein SecF</fullName>
        </recommendedName>
    </domain>
</protein>
<dbReference type="Gene3D" id="1.20.1640.10">
    <property type="entry name" value="Multidrug efflux transporter AcrB transmembrane domain"/>
    <property type="match status" value="2"/>
</dbReference>
<evidence type="ECO:0000256" key="5">
    <source>
        <dbReference type="ARBA" id="ARBA00022692"/>
    </source>
</evidence>
<accession>A0A399E0U5</accession>
<dbReference type="Pfam" id="PF22599">
    <property type="entry name" value="SecDF_P1_head"/>
    <property type="match status" value="1"/>
</dbReference>
<dbReference type="InterPro" id="IPR055344">
    <property type="entry name" value="SecD_SecF_C_bact"/>
</dbReference>
<feature type="transmembrane region" description="Helical" evidence="10">
    <location>
        <begin position="346"/>
        <end position="365"/>
    </location>
</feature>
<dbReference type="GO" id="GO:0006605">
    <property type="term" value="P:protein targeting"/>
    <property type="evidence" value="ECO:0007669"/>
    <property type="project" value="UniProtKB-UniRule"/>
</dbReference>
<dbReference type="Pfam" id="PF21760">
    <property type="entry name" value="SecD_1st"/>
    <property type="match status" value="1"/>
</dbReference>
<feature type="transmembrane region" description="Helical" evidence="10">
    <location>
        <begin position="292"/>
        <end position="312"/>
    </location>
</feature>
<dbReference type="InterPro" id="IPR054384">
    <property type="entry name" value="SecDF_P1_head"/>
</dbReference>
<comment type="similarity">
    <text evidence="11">Belongs to the SecD/SecF family. SecF subfamily.</text>
</comment>
<dbReference type="SUPFAM" id="SSF82866">
    <property type="entry name" value="Multidrug efflux transporter AcrB transmembrane domain"/>
    <property type="match status" value="2"/>
</dbReference>
<dbReference type="GO" id="GO:0065002">
    <property type="term" value="P:intracellular protein transmembrane transport"/>
    <property type="evidence" value="ECO:0007669"/>
    <property type="project" value="UniProtKB-UniRule"/>
</dbReference>
<keyword evidence="4" id="KW-0997">Cell inner membrane</keyword>
<comment type="subunit">
    <text evidence="11">Forms a complex with SecD. Part of the essential Sec protein translocation apparatus which comprises SecA, SecYEG and auxiliary proteins SecDF. Other proteins may also be involved.</text>
</comment>
<feature type="domain" description="SSD" evidence="12">
    <location>
        <begin position="611"/>
        <end position="742"/>
    </location>
</feature>
<name>A0A399E0U5_9DEIN</name>
<dbReference type="Gene3D" id="3.30.1360.200">
    <property type="match status" value="1"/>
</dbReference>
<keyword evidence="9 10" id="KW-0472">Membrane</keyword>
<evidence type="ECO:0000256" key="4">
    <source>
        <dbReference type="ARBA" id="ARBA00022519"/>
    </source>
</evidence>
<dbReference type="GO" id="GO:0043952">
    <property type="term" value="P:protein transport by the Sec complex"/>
    <property type="evidence" value="ECO:0007669"/>
    <property type="project" value="UniProtKB-UniRule"/>
</dbReference>
<evidence type="ECO:0000313" key="14">
    <source>
        <dbReference type="Proteomes" id="UP000266089"/>
    </source>
</evidence>
<evidence type="ECO:0000256" key="10">
    <source>
        <dbReference type="HAMAP-Rule" id="MF_01463"/>
    </source>
</evidence>
<dbReference type="PROSITE" id="PS50156">
    <property type="entry name" value="SSD"/>
    <property type="match status" value="1"/>
</dbReference>
<evidence type="ECO:0000313" key="13">
    <source>
        <dbReference type="EMBL" id="RIH77328.1"/>
    </source>
</evidence>
<dbReference type="InterPro" id="IPR022645">
    <property type="entry name" value="SecD/SecF_bac"/>
</dbReference>
<dbReference type="InterPro" id="IPR000731">
    <property type="entry name" value="SSD"/>
</dbReference>
<feature type="transmembrane region" description="Helical" evidence="10">
    <location>
        <begin position="386"/>
        <end position="408"/>
    </location>
</feature>
<comment type="subcellular location">
    <subcellularLocation>
        <location evidence="1 10">Cell membrane</location>
        <topology evidence="1 10">Multi-pass membrane protein</topology>
    </subcellularLocation>
</comment>
<dbReference type="NCBIfam" id="TIGR00916">
    <property type="entry name" value="2A0604s01"/>
    <property type="match status" value="2"/>
</dbReference>
<dbReference type="NCBIfam" id="TIGR00966">
    <property type="entry name" value="transloc_SecF"/>
    <property type="match status" value="1"/>
</dbReference>
<feature type="transmembrane region" description="Helical" evidence="10">
    <location>
        <begin position="693"/>
        <end position="713"/>
    </location>
</feature>